<sequence length="363" mass="38309">MTDSLSTGPNRPAAPGEKRWQRSVDLHLAKNRRSHRLILLTALLMVLALCLDVATGPGDYPISAVIETLLSPSSMPPLLQVVVWEIRLPIALMAVLVGAALAMAGAQMQTILANPLADPFTLGISSAASFGAALAIIIGLPSLLGAQPGIAASAFAAAMIAAMAVWALSRLQGVSTQIMVLIGVAIMFFFHSALGLLQFIASSEALQQLVFWTLGSLSRADWSSVILLALAITITVPVFLHFGWRLTALRLGELQARAMGVEVVRLRLVIMICCALLTATSVAFVGTIGFIGLVAPHIARLLVGEDQRRLLPMSALTGAVLMSCSSSLAKLLVPGTLLPIGLITAMVGLPFFVSLVLRSRREI</sequence>
<evidence type="ECO:0000256" key="4">
    <source>
        <dbReference type="ARBA" id="ARBA00022475"/>
    </source>
</evidence>
<protein>
    <submittedName>
        <fullName evidence="9">Iron-siderophore ABC transporter permease</fullName>
    </submittedName>
</protein>
<dbReference type="Gene3D" id="1.10.3470.10">
    <property type="entry name" value="ABC transporter involved in vitamin B12 uptake, BtuC"/>
    <property type="match status" value="1"/>
</dbReference>
<keyword evidence="5 8" id="KW-0812">Transmembrane</keyword>
<keyword evidence="7 8" id="KW-0472">Membrane</keyword>
<keyword evidence="6 8" id="KW-1133">Transmembrane helix</keyword>
<dbReference type="InterPro" id="IPR000522">
    <property type="entry name" value="ABC_transptr_permease_BtuC"/>
</dbReference>
<accession>A0A172YDZ5</accession>
<dbReference type="PANTHER" id="PTHR30472">
    <property type="entry name" value="FERRIC ENTEROBACTIN TRANSPORT SYSTEM PERMEASE PROTEIN"/>
    <property type="match status" value="1"/>
</dbReference>
<feature type="transmembrane region" description="Helical" evidence="8">
    <location>
        <begin position="337"/>
        <end position="357"/>
    </location>
</feature>
<dbReference type="FunFam" id="1.10.3470.10:FF:000001">
    <property type="entry name" value="Vitamin B12 ABC transporter permease BtuC"/>
    <property type="match status" value="1"/>
</dbReference>
<dbReference type="EMBL" id="CP015243">
    <property type="protein sequence ID" value="ANF57491.1"/>
    <property type="molecule type" value="Genomic_DNA"/>
</dbReference>
<reference evidence="9 10" key="1">
    <citation type="submission" date="2016-04" db="EMBL/GenBank/DDBJ databases">
        <title>Complete Genome Sequence of Halotalea alkalilenta IHB B 13600.</title>
        <authorList>
            <person name="Swarnkar M.K."/>
            <person name="Sharma A."/>
            <person name="Kaushal K."/>
            <person name="Soni R."/>
            <person name="Rana S."/>
            <person name="Singh A.K."/>
            <person name="Gulati A."/>
        </authorList>
    </citation>
    <scope>NUCLEOTIDE SEQUENCE [LARGE SCALE GENOMIC DNA]</scope>
    <source>
        <strain evidence="9 10">IHB B 13600</strain>
    </source>
</reference>
<organism evidence="9 10">
    <name type="scientific">Halotalea alkalilenta</name>
    <dbReference type="NCBI Taxonomy" id="376489"/>
    <lineage>
        <taxon>Bacteria</taxon>
        <taxon>Pseudomonadati</taxon>
        <taxon>Pseudomonadota</taxon>
        <taxon>Gammaproteobacteria</taxon>
        <taxon>Oceanospirillales</taxon>
        <taxon>Halomonadaceae</taxon>
        <taxon>Halotalea</taxon>
    </lineage>
</organism>
<gene>
    <name evidence="9" type="ORF">A5892_08445</name>
</gene>
<evidence type="ECO:0000256" key="3">
    <source>
        <dbReference type="ARBA" id="ARBA00022448"/>
    </source>
</evidence>
<keyword evidence="4" id="KW-1003">Cell membrane</keyword>
<evidence type="ECO:0000256" key="6">
    <source>
        <dbReference type="ARBA" id="ARBA00022989"/>
    </source>
</evidence>
<evidence type="ECO:0000256" key="2">
    <source>
        <dbReference type="ARBA" id="ARBA00007935"/>
    </source>
</evidence>
<dbReference type="RefSeq" id="WP_064122437.1">
    <property type="nucleotide sequence ID" value="NZ_CP015243.1"/>
</dbReference>
<keyword evidence="10" id="KW-1185">Reference proteome</keyword>
<feature type="transmembrane region" description="Helical" evidence="8">
    <location>
        <begin position="86"/>
        <end position="108"/>
    </location>
</feature>
<evidence type="ECO:0000256" key="5">
    <source>
        <dbReference type="ARBA" id="ARBA00022692"/>
    </source>
</evidence>
<dbReference type="Pfam" id="PF01032">
    <property type="entry name" value="FecCD"/>
    <property type="match status" value="1"/>
</dbReference>
<dbReference type="GO" id="GO:0033214">
    <property type="term" value="P:siderophore-iron import into cell"/>
    <property type="evidence" value="ECO:0007669"/>
    <property type="project" value="TreeGrafter"/>
</dbReference>
<dbReference type="CDD" id="cd06550">
    <property type="entry name" value="TM_ABC_iron-siderophores_like"/>
    <property type="match status" value="1"/>
</dbReference>
<keyword evidence="3" id="KW-0813">Transport</keyword>
<feature type="transmembrane region" description="Helical" evidence="8">
    <location>
        <begin position="150"/>
        <end position="168"/>
    </location>
</feature>
<feature type="transmembrane region" description="Helical" evidence="8">
    <location>
        <begin position="256"/>
        <end position="278"/>
    </location>
</feature>
<feature type="transmembrane region" description="Helical" evidence="8">
    <location>
        <begin position="222"/>
        <end position="244"/>
    </location>
</feature>
<name>A0A172YDZ5_9GAMM</name>
<dbReference type="SUPFAM" id="SSF81345">
    <property type="entry name" value="ABC transporter involved in vitamin B12 uptake, BtuC"/>
    <property type="match status" value="1"/>
</dbReference>
<proteinExistence type="inferred from homology"/>
<evidence type="ECO:0000256" key="8">
    <source>
        <dbReference type="SAM" id="Phobius"/>
    </source>
</evidence>
<dbReference type="STRING" id="376489.A5892_08445"/>
<dbReference type="GO" id="GO:0022857">
    <property type="term" value="F:transmembrane transporter activity"/>
    <property type="evidence" value="ECO:0007669"/>
    <property type="project" value="InterPro"/>
</dbReference>
<comment type="similarity">
    <text evidence="2">Belongs to the binding-protein-dependent transport system permease family. FecCD subfamily.</text>
</comment>
<evidence type="ECO:0000256" key="7">
    <source>
        <dbReference type="ARBA" id="ARBA00023136"/>
    </source>
</evidence>
<dbReference type="Proteomes" id="UP000077875">
    <property type="component" value="Chromosome"/>
</dbReference>
<dbReference type="InterPro" id="IPR037294">
    <property type="entry name" value="ABC_BtuC-like"/>
</dbReference>
<dbReference type="KEGG" id="haa:A5892_08445"/>
<comment type="subcellular location">
    <subcellularLocation>
        <location evidence="1">Cell membrane</location>
        <topology evidence="1">Multi-pass membrane protein</topology>
    </subcellularLocation>
</comment>
<feature type="transmembrane region" description="Helical" evidence="8">
    <location>
        <begin position="37"/>
        <end position="55"/>
    </location>
</feature>
<evidence type="ECO:0000313" key="9">
    <source>
        <dbReference type="EMBL" id="ANF57491.1"/>
    </source>
</evidence>
<dbReference type="AlphaFoldDB" id="A0A172YDZ5"/>
<feature type="transmembrane region" description="Helical" evidence="8">
    <location>
        <begin position="180"/>
        <end position="202"/>
    </location>
</feature>
<evidence type="ECO:0000256" key="1">
    <source>
        <dbReference type="ARBA" id="ARBA00004651"/>
    </source>
</evidence>
<dbReference type="GO" id="GO:0005886">
    <property type="term" value="C:plasma membrane"/>
    <property type="evidence" value="ECO:0007669"/>
    <property type="project" value="UniProtKB-SubCell"/>
</dbReference>
<feature type="transmembrane region" description="Helical" evidence="8">
    <location>
        <begin position="120"/>
        <end position="144"/>
    </location>
</feature>
<evidence type="ECO:0000313" key="10">
    <source>
        <dbReference type="Proteomes" id="UP000077875"/>
    </source>
</evidence>
<dbReference type="PANTHER" id="PTHR30472:SF25">
    <property type="entry name" value="ABC TRANSPORTER PERMEASE PROTEIN MJ0876-RELATED"/>
    <property type="match status" value="1"/>
</dbReference>